<evidence type="ECO:0000313" key="2">
    <source>
        <dbReference type="EMBL" id="KAI9563688.1"/>
    </source>
</evidence>
<dbReference type="EMBL" id="WJBH02000002">
    <property type="protein sequence ID" value="KAI9563688.1"/>
    <property type="molecule type" value="Genomic_DNA"/>
</dbReference>
<feature type="signal peptide" evidence="1">
    <location>
        <begin position="1"/>
        <end position="17"/>
    </location>
</feature>
<accession>A0AAD5LTG0</accession>
<gene>
    <name evidence="2" type="ORF">GHT06_011152</name>
</gene>
<dbReference type="AlphaFoldDB" id="A0AAD5LTG0"/>
<proteinExistence type="predicted"/>
<evidence type="ECO:0000313" key="3">
    <source>
        <dbReference type="Proteomes" id="UP000820818"/>
    </source>
</evidence>
<protein>
    <submittedName>
        <fullName evidence="2">Uncharacterized protein</fullName>
    </submittedName>
</protein>
<dbReference type="Proteomes" id="UP000820818">
    <property type="component" value="Linkage Group LG2"/>
</dbReference>
<keyword evidence="1" id="KW-0732">Signal</keyword>
<dbReference type="PROSITE" id="PS51257">
    <property type="entry name" value="PROKAR_LIPOPROTEIN"/>
    <property type="match status" value="1"/>
</dbReference>
<organism evidence="2 3">
    <name type="scientific">Daphnia sinensis</name>
    <dbReference type="NCBI Taxonomy" id="1820382"/>
    <lineage>
        <taxon>Eukaryota</taxon>
        <taxon>Metazoa</taxon>
        <taxon>Ecdysozoa</taxon>
        <taxon>Arthropoda</taxon>
        <taxon>Crustacea</taxon>
        <taxon>Branchiopoda</taxon>
        <taxon>Diplostraca</taxon>
        <taxon>Cladocera</taxon>
        <taxon>Anomopoda</taxon>
        <taxon>Daphniidae</taxon>
        <taxon>Daphnia</taxon>
        <taxon>Daphnia similis group</taxon>
    </lineage>
</organism>
<keyword evidence="3" id="KW-1185">Reference proteome</keyword>
<sequence>MKLALICLSIFLAVSCSQQRLNKRLTWPISYYSPRTFYPWPYSFDDFPLDSNPSTLVADEAFQLEEDGAKGDQDWLTLDTVQSRSANRFRPKLPSLNQYPLSQQRRFFGAFNPFFSNNNNLFSSFAPQSSTLVTITSSVTLTTAVISTCIPNTQFAAGAANLVCARRRRHVAELMDQLDDIEPSAFFQTQVFPTQVLQVEPTEIPLANIERERRQTDFQGIASSKEDVESLLEDSKDQAVINQRQHRALTVTFSTTSTTYFFTSTVVKKTLNLAASTALSCVPVGYLVC</sequence>
<evidence type="ECO:0000256" key="1">
    <source>
        <dbReference type="SAM" id="SignalP"/>
    </source>
</evidence>
<name>A0AAD5LTG0_9CRUS</name>
<reference evidence="2 3" key="1">
    <citation type="submission" date="2022-05" db="EMBL/GenBank/DDBJ databases">
        <title>A multi-omics perspective on studying reproductive biology in Daphnia sinensis.</title>
        <authorList>
            <person name="Jia J."/>
        </authorList>
    </citation>
    <scope>NUCLEOTIDE SEQUENCE [LARGE SCALE GENOMIC DNA]</scope>
    <source>
        <strain evidence="2 3">WSL</strain>
    </source>
</reference>
<comment type="caution">
    <text evidence="2">The sequence shown here is derived from an EMBL/GenBank/DDBJ whole genome shotgun (WGS) entry which is preliminary data.</text>
</comment>
<feature type="chain" id="PRO_5042246909" evidence="1">
    <location>
        <begin position="18"/>
        <end position="289"/>
    </location>
</feature>